<evidence type="ECO:0000313" key="1">
    <source>
        <dbReference type="EMBL" id="JAD36613.1"/>
    </source>
</evidence>
<sequence length="19" mass="2197">MIPWTMLSVAYLLVPVISY</sequence>
<name>A0A0A8ZG55_ARUDO</name>
<reference evidence="1" key="2">
    <citation type="journal article" date="2015" name="Data Brief">
        <title>Shoot transcriptome of the giant reed, Arundo donax.</title>
        <authorList>
            <person name="Barrero R.A."/>
            <person name="Guerrero F.D."/>
            <person name="Moolhuijzen P."/>
            <person name="Goolsby J.A."/>
            <person name="Tidwell J."/>
            <person name="Bellgard S.E."/>
            <person name="Bellgard M.I."/>
        </authorList>
    </citation>
    <scope>NUCLEOTIDE SEQUENCE</scope>
    <source>
        <tissue evidence="1">Shoot tissue taken approximately 20 cm above the soil surface</tissue>
    </source>
</reference>
<accession>A0A0A8ZG55</accession>
<dbReference type="AlphaFoldDB" id="A0A0A8ZG55"/>
<protein>
    <submittedName>
        <fullName evidence="1">Uncharacterized protein</fullName>
    </submittedName>
</protein>
<dbReference type="EMBL" id="GBRH01261282">
    <property type="protein sequence ID" value="JAD36613.1"/>
    <property type="molecule type" value="Transcribed_RNA"/>
</dbReference>
<proteinExistence type="predicted"/>
<reference evidence="1" key="1">
    <citation type="submission" date="2014-09" db="EMBL/GenBank/DDBJ databases">
        <authorList>
            <person name="Magalhaes I.L.F."/>
            <person name="Oliveira U."/>
            <person name="Santos F.R."/>
            <person name="Vidigal T.H.D.A."/>
            <person name="Brescovit A.D."/>
            <person name="Santos A.J."/>
        </authorList>
    </citation>
    <scope>NUCLEOTIDE SEQUENCE</scope>
    <source>
        <tissue evidence="1">Shoot tissue taken approximately 20 cm above the soil surface</tissue>
    </source>
</reference>
<organism evidence="1">
    <name type="scientific">Arundo donax</name>
    <name type="common">Giant reed</name>
    <name type="synonym">Donax arundinaceus</name>
    <dbReference type="NCBI Taxonomy" id="35708"/>
    <lineage>
        <taxon>Eukaryota</taxon>
        <taxon>Viridiplantae</taxon>
        <taxon>Streptophyta</taxon>
        <taxon>Embryophyta</taxon>
        <taxon>Tracheophyta</taxon>
        <taxon>Spermatophyta</taxon>
        <taxon>Magnoliopsida</taxon>
        <taxon>Liliopsida</taxon>
        <taxon>Poales</taxon>
        <taxon>Poaceae</taxon>
        <taxon>PACMAD clade</taxon>
        <taxon>Arundinoideae</taxon>
        <taxon>Arundineae</taxon>
        <taxon>Arundo</taxon>
    </lineage>
</organism>